<name>A0A9X0W5X6_9GAMM</name>
<keyword evidence="2" id="KW-1185">Reference proteome</keyword>
<dbReference type="Gene3D" id="3.40.50.2000">
    <property type="entry name" value="Glycogen Phosphorylase B"/>
    <property type="match status" value="1"/>
</dbReference>
<dbReference type="SUPFAM" id="SSF53756">
    <property type="entry name" value="UDP-Glycosyltransferase/glycogen phosphorylase"/>
    <property type="match status" value="1"/>
</dbReference>
<dbReference type="AlphaFoldDB" id="A0A9X0W5X6"/>
<gene>
    <name evidence="1" type="ORF">CKO42_02895</name>
</gene>
<comment type="caution">
    <text evidence="1">The sequence shown here is derived from an EMBL/GenBank/DDBJ whole genome shotgun (WGS) entry which is preliminary data.</text>
</comment>
<organism evidence="1 2">
    <name type="scientific">Lamprobacter modestohalophilus</name>
    <dbReference type="NCBI Taxonomy" id="1064514"/>
    <lineage>
        <taxon>Bacteria</taxon>
        <taxon>Pseudomonadati</taxon>
        <taxon>Pseudomonadota</taxon>
        <taxon>Gammaproteobacteria</taxon>
        <taxon>Chromatiales</taxon>
        <taxon>Chromatiaceae</taxon>
        <taxon>Lamprobacter</taxon>
    </lineage>
</organism>
<dbReference type="EMBL" id="NRRY01000003">
    <property type="protein sequence ID" value="MBK1617419.1"/>
    <property type="molecule type" value="Genomic_DNA"/>
</dbReference>
<proteinExistence type="predicted"/>
<protein>
    <recommendedName>
        <fullName evidence="3">Glycosyltransferase</fullName>
    </recommendedName>
</protein>
<dbReference type="Proteomes" id="UP001138768">
    <property type="component" value="Unassembled WGS sequence"/>
</dbReference>
<accession>A0A9X0W5X6</accession>
<reference evidence="1 2" key="1">
    <citation type="journal article" date="2020" name="Microorganisms">
        <title>Osmotic Adaptation and Compatible Solute Biosynthesis of Phototrophic Bacteria as Revealed from Genome Analyses.</title>
        <authorList>
            <person name="Imhoff J.F."/>
            <person name="Rahn T."/>
            <person name="Kunzel S."/>
            <person name="Keller A."/>
            <person name="Neulinger S.C."/>
        </authorList>
    </citation>
    <scope>NUCLEOTIDE SEQUENCE [LARGE SCALE GENOMIC DNA]</scope>
    <source>
        <strain evidence="1 2">DSM 25653</strain>
    </source>
</reference>
<evidence type="ECO:0000313" key="1">
    <source>
        <dbReference type="EMBL" id="MBK1617419.1"/>
    </source>
</evidence>
<evidence type="ECO:0008006" key="3">
    <source>
        <dbReference type="Google" id="ProtNLM"/>
    </source>
</evidence>
<dbReference type="PANTHER" id="PTHR12526">
    <property type="entry name" value="GLYCOSYLTRANSFERASE"/>
    <property type="match status" value="1"/>
</dbReference>
<evidence type="ECO:0000313" key="2">
    <source>
        <dbReference type="Proteomes" id="UP001138768"/>
    </source>
</evidence>
<dbReference type="Pfam" id="PF13692">
    <property type="entry name" value="Glyco_trans_1_4"/>
    <property type="match status" value="1"/>
</dbReference>
<sequence length="281" mass="31471">MRKGYDSRIIQSSNPWSSELEITKLKKLGLLISGYDVFVFQKVFDSGAVKFAALARSLGVKTVFVQSDFIKTDMTLAVDHVVVVSSYLKDKLDNLYGINCTVIDDAIENIHLENKKHHSGNYLRLIWIGHSDNWKSLSILNSVIEKFSNQNIELITVSNHPDATFAWSNGAAKTAILNSDLAVIPSELDDWAKCKSSNRLTTFMSYGLPVIASPVPSYSDIIIHGKTGFIANLDSEWVEYIKRLQCPELRNKIGSAAKASVSDKFSLSKITEDWIKLFKYL</sequence>